<organism evidence="2 3">
    <name type="scientific">Hibiscus syriacus</name>
    <name type="common">Rose of Sharon</name>
    <dbReference type="NCBI Taxonomy" id="106335"/>
    <lineage>
        <taxon>Eukaryota</taxon>
        <taxon>Viridiplantae</taxon>
        <taxon>Streptophyta</taxon>
        <taxon>Embryophyta</taxon>
        <taxon>Tracheophyta</taxon>
        <taxon>Spermatophyta</taxon>
        <taxon>Magnoliopsida</taxon>
        <taxon>eudicotyledons</taxon>
        <taxon>Gunneridae</taxon>
        <taxon>Pentapetalae</taxon>
        <taxon>rosids</taxon>
        <taxon>malvids</taxon>
        <taxon>Malvales</taxon>
        <taxon>Malvaceae</taxon>
        <taxon>Malvoideae</taxon>
        <taxon>Hibiscus</taxon>
    </lineage>
</organism>
<sequence length="1114" mass="126646">MENLDRNQALESSKKKGKDKAAVLVPHVMITTGKESPAVLDVGPYFRLVIHPVVNVLMVGLIDFPPPILLSFIIGLQLNLELFNPNKPQTEYTMHLDRPPAFLHDFLHRIDVLVLNSGYHLNRGKLRANKWIMYDASTFSSTQGSTLEYETRWGSLVDYLDIICSSQTAHKDSARKLIHKPPPPPCFLASSTLKLAWRRHMHAQDRVHDQSSSHAQGCTTRFPRTPMSVPYDQPPYALHVLEPLHDRMDQFEASLGNQRVKRPRMEEEFEEEEAEVTSVPRRDVHRNQNDNFSNVKKNKVRLSAMEFVDYALVWWDQLVSSRRRNGECPITMWEEMKAIMRKSKSVEDYFKEMEIAMIRANVDEDKETTMARFLSGLNSDIANLVKLQHYVEIEEMDPIEVTKTKQVGESSKGKEKQTSTFERSRDIKCFKCFGKEHVASQCPNRNAMIVLDNGDIVSDSDKPIYDDEPKTIQEESEENTDYGEMLVLKRYKDKVLCDIVPMHASHILLGRPWQYEKRAIHDCYHNKYTFNGRKVTLVPLTPKEVQQESVQAWRKDKPPIKNEEERNMKPNFFMKKHDGSKLENKGSPTKVGDGWNLKTQLFTKGFNHQKDSDRKLIHKLPPCLLASSTLKLAWRRHMHAQDRAHDQPSSHAQGCTTRLPITPIYRAAMAVPKPPSPPMQALFDWYLPSAPMVYAVISDPRIVDNLDMPSYQPHVYGRCDPPAFIPFQMNGVDRDVDCYGDIAFVQVLGRWRVHSVMGGRSCDCRIAFPIGNQGSILGVEVDLPGISYSTELIRVEESKVIQKLARPQNEGFLQPHIFTLTIPQVGGTNIGIKLRWSQNLSFNEGEFSLTVPFSFPEYVAPVVGGTNIGIKLRWSQNLSFNEGEFSLTVPFSFPEYVAPVGDQSSIEVNGGVVLAESPNFAGTKRQAEKFSFLYEVEVLTWSNTDFSFSYSVSSSNIFGSVFLQSPPLNDRDQRDTFCIYLLPRTCKRRHSRLPRLQYLLPSKLGPEDSFNIIAFSGETSLFSTAMELASMEAIERATAWMNMKSTMGGCTNMSLPLEKLLSNTVGSVPMIFLITDGAVEDERNICDQMKKRSTNKGSLSPRIHTFGIGKVFIV</sequence>
<keyword evidence="3" id="KW-1185">Reference proteome</keyword>
<dbReference type="AlphaFoldDB" id="A0A6A2XL75"/>
<dbReference type="PANTHER" id="PTHR46503:SF1">
    <property type="entry name" value="INTER-ALPHA-TRYPSIN INHIBITOR HEAVY CHAIN-LIKE PROTEIN"/>
    <property type="match status" value="1"/>
</dbReference>
<protein>
    <submittedName>
        <fullName evidence="2">Uncharacterized protein</fullName>
    </submittedName>
</protein>
<feature type="region of interest" description="Disordered" evidence="1">
    <location>
        <begin position="205"/>
        <end position="226"/>
    </location>
</feature>
<feature type="region of interest" description="Disordered" evidence="1">
    <location>
        <begin position="258"/>
        <end position="280"/>
    </location>
</feature>
<gene>
    <name evidence="2" type="ORF">F3Y22_tig00117048pilonHSYRG01214</name>
</gene>
<comment type="caution">
    <text evidence="2">The sequence shown here is derived from an EMBL/GenBank/DDBJ whole genome shotgun (WGS) entry which is preliminary data.</text>
</comment>
<dbReference type="InterPro" id="IPR036465">
    <property type="entry name" value="vWFA_dom_sf"/>
</dbReference>
<evidence type="ECO:0000313" key="3">
    <source>
        <dbReference type="Proteomes" id="UP000436088"/>
    </source>
</evidence>
<name>A0A6A2XL75_HIBSY</name>
<evidence type="ECO:0000313" key="2">
    <source>
        <dbReference type="EMBL" id="KAE8654634.1"/>
    </source>
</evidence>
<dbReference type="PANTHER" id="PTHR46503">
    <property type="entry name" value="INTER-ALPHA-TRYPSIN INHIBITOR HEAVY CHAIN-LIKE PROTEIN"/>
    <property type="match status" value="1"/>
</dbReference>
<evidence type="ECO:0000256" key="1">
    <source>
        <dbReference type="SAM" id="MobiDB-lite"/>
    </source>
</evidence>
<dbReference type="EMBL" id="VEPZ02001787">
    <property type="protein sequence ID" value="KAE8654634.1"/>
    <property type="molecule type" value="Genomic_DNA"/>
</dbReference>
<dbReference type="Proteomes" id="UP000436088">
    <property type="component" value="Unassembled WGS sequence"/>
</dbReference>
<dbReference type="SUPFAM" id="SSF53300">
    <property type="entry name" value="vWA-like"/>
    <property type="match status" value="1"/>
</dbReference>
<reference evidence="2" key="1">
    <citation type="submission" date="2019-09" db="EMBL/GenBank/DDBJ databases">
        <title>Draft genome information of white flower Hibiscus syriacus.</title>
        <authorList>
            <person name="Kim Y.-M."/>
        </authorList>
    </citation>
    <scope>NUCLEOTIDE SEQUENCE [LARGE SCALE GENOMIC DNA]</scope>
    <source>
        <strain evidence="2">YM2019G1</strain>
    </source>
</reference>
<accession>A0A6A2XL75</accession>
<proteinExistence type="predicted"/>
<dbReference type="Gene3D" id="3.40.50.410">
    <property type="entry name" value="von Willebrand factor, type A domain"/>
    <property type="match status" value="1"/>
</dbReference>